<organism evidence="2 3">
    <name type="scientific">Pseudomonas fluorescens</name>
    <dbReference type="NCBI Taxonomy" id="294"/>
    <lineage>
        <taxon>Bacteria</taxon>
        <taxon>Pseudomonadati</taxon>
        <taxon>Pseudomonadota</taxon>
        <taxon>Gammaproteobacteria</taxon>
        <taxon>Pseudomonadales</taxon>
        <taxon>Pseudomonadaceae</taxon>
        <taxon>Pseudomonas</taxon>
    </lineage>
</organism>
<sequence length="157" mass="18133">MSFEILLEKEPFEHFGTQALRGLIRLGEEEESFFAPISFWGRQEYLNSWYSSLCLGLERRQHSVLVTSMLDPESANFRMVWVLYFVGECVHIQNSVVFLDDVVPGFNVDDVNTYVGVREVVNEDGDRISEWVVPLSEVLGFKEKLKMEVESSKTKND</sequence>
<dbReference type="EMBL" id="CABVHJ010000020">
    <property type="protein sequence ID" value="VVN31753.1"/>
    <property type="molecule type" value="Genomic_DNA"/>
</dbReference>
<evidence type="ECO:0000259" key="1">
    <source>
        <dbReference type="Pfam" id="PF18228"/>
    </source>
</evidence>
<reference evidence="2 3" key="1">
    <citation type="submission" date="2019-09" db="EMBL/GenBank/DDBJ databases">
        <authorList>
            <person name="Chandra G."/>
            <person name="Truman W A."/>
        </authorList>
    </citation>
    <scope>NUCLEOTIDE SEQUENCE [LARGE SCALE GENOMIC DNA]</scope>
    <source>
        <strain evidence="2">PS655</strain>
    </source>
</reference>
<dbReference type="AlphaFoldDB" id="A0A5E6WSM0"/>
<dbReference type="Gene3D" id="3.30.2450.20">
    <property type="match status" value="1"/>
</dbReference>
<feature type="domain" description="CdiI C-terminal" evidence="1">
    <location>
        <begin position="35"/>
        <end position="139"/>
    </location>
</feature>
<evidence type="ECO:0000313" key="2">
    <source>
        <dbReference type="EMBL" id="VVN31753.1"/>
    </source>
</evidence>
<dbReference type="Pfam" id="PF18228">
    <property type="entry name" value="CdiI_N"/>
    <property type="match status" value="1"/>
</dbReference>
<protein>
    <submittedName>
        <fullName evidence="2">Immunity protein CdiI</fullName>
    </submittedName>
</protein>
<dbReference type="Proteomes" id="UP000327167">
    <property type="component" value="Unassembled WGS sequence"/>
</dbReference>
<accession>A0A5E6WSM0</accession>
<proteinExistence type="predicted"/>
<dbReference type="InterPro" id="IPR053755">
    <property type="entry name" value="CDI_immunity_sf"/>
</dbReference>
<dbReference type="RefSeq" id="WP_150652188.1">
    <property type="nucleotide sequence ID" value="NZ_CABVHJ010000020.1"/>
</dbReference>
<dbReference type="InterPro" id="IPR040509">
    <property type="entry name" value="CdiI_C"/>
</dbReference>
<evidence type="ECO:0000313" key="3">
    <source>
        <dbReference type="Proteomes" id="UP000327167"/>
    </source>
</evidence>
<dbReference type="CDD" id="cd20699">
    <property type="entry name" value="CdiI_ECL-like"/>
    <property type="match status" value="1"/>
</dbReference>
<name>A0A5E6WSM0_PSEFL</name>
<gene>
    <name evidence="2" type="primary">cdiI</name>
    <name evidence="2" type="ORF">PS655_04909</name>
</gene>